<dbReference type="Pfam" id="PF03816">
    <property type="entry name" value="LytR_cpsA_psr"/>
    <property type="match status" value="1"/>
</dbReference>
<feature type="region of interest" description="Disordered" evidence="2">
    <location>
        <begin position="369"/>
        <end position="421"/>
    </location>
</feature>
<dbReference type="NCBIfam" id="TIGR00350">
    <property type="entry name" value="lytR_cpsA_psr"/>
    <property type="match status" value="1"/>
</dbReference>
<gene>
    <name evidence="4" type="ORF">Cch01nite_15890</name>
</gene>
<dbReference type="EMBL" id="BONK01000004">
    <property type="protein sequence ID" value="GIG20865.1"/>
    <property type="molecule type" value="Genomic_DNA"/>
</dbReference>
<feature type="domain" description="Cell envelope-related transcriptional attenuator" evidence="3">
    <location>
        <begin position="112"/>
        <end position="277"/>
    </location>
</feature>
<comment type="caution">
    <text evidence="4">The sequence shown here is derived from an EMBL/GenBank/DDBJ whole genome shotgun (WGS) entry which is preliminary data.</text>
</comment>
<dbReference type="AlphaFoldDB" id="A0A919P257"/>
<organism evidence="4 5">
    <name type="scientific">Cellulomonas chitinilytica</name>
    <dbReference type="NCBI Taxonomy" id="398759"/>
    <lineage>
        <taxon>Bacteria</taxon>
        <taxon>Bacillati</taxon>
        <taxon>Actinomycetota</taxon>
        <taxon>Actinomycetes</taxon>
        <taxon>Micrococcales</taxon>
        <taxon>Cellulomonadaceae</taxon>
        <taxon>Cellulomonas</taxon>
    </lineage>
</organism>
<protein>
    <recommendedName>
        <fullName evidence="3">Cell envelope-related transcriptional attenuator domain-containing protein</fullName>
    </recommendedName>
</protein>
<evidence type="ECO:0000256" key="2">
    <source>
        <dbReference type="SAM" id="MobiDB-lite"/>
    </source>
</evidence>
<feature type="region of interest" description="Disordered" evidence="2">
    <location>
        <begin position="1"/>
        <end position="20"/>
    </location>
</feature>
<sequence length="421" mass="43603">MPVRHRRLPRDLRPRHSRSVRTHGVARGFALVLLGTVVFGASGVAAVALKMTSNMDHFDMDGLVAASAPAETKAPDPDDPNAGTPVNILLIGSDQRDGANAAIGGADKTMASDTTIVAHISADRTRVELVSIPRDSMVRIPSCLSADGKTSKARASSQFNGAFAIGWQLGGDMRTAAACTVSTVQENTGLTFNHVVIVDMAGFQQMIDAVGGVDLCIPAPMSDRYTGLEIPTAGITHLDGVTALQFARARHIKGTDGSDLTRIGNQQRLLSAVMSTVLSKNIVTDVPQLLSFLSAATGSLTADSDLTPQVMLGLAYSARGLGAGGITFMTIPNAPDPADGNRVVWTNDAATVWSNLVQDLPAVATEAPVVPDTPVTAPGTAPEAPTTAETTAPPVVPAPVETKKAGREPFSADDVTATCAA</sequence>
<dbReference type="Proteomes" id="UP000632740">
    <property type="component" value="Unassembled WGS sequence"/>
</dbReference>
<comment type="similarity">
    <text evidence="1">Belongs to the LytR/CpsA/Psr (LCP) family.</text>
</comment>
<proteinExistence type="inferred from homology"/>
<dbReference type="PANTHER" id="PTHR33392">
    <property type="entry name" value="POLYISOPRENYL-TEICHOIC ACID--PEPTIDOGLYCAN TEICHOIC ACID TRANSFERASE TAGU"/>
    <property type="match status" value="1"/>
</dbReference>
<feature type="compositionally biased region" description="Low complexity" evidence="2">
    <location>
        <begin position="369"/>
        <end position="393"/>
    </location>
</feature>
<dbReference type="Gene3D" id="3.40.630.190">
    <property type="entry name" value="LCP protein"/>
    <property type="match status" value="1"/>
</dbReference>
<dbReference type="PANTHER" id="PTHR33392:SF6">
    <property type="entry name" value="POLYISOPRENYL-TEICHOIC ACID--PEPTIDOGLYCAN TEICHOIC ACID TRANSFERASE TAGU"/>
    <property type="match status" value="1"/>
</dbReference>
<accession>A0A919P257</accession>
<dbReference type="RefSeq" id="WP_203750952.1">
    <property type="nucleotide sequence ID" value="NZ_BONK01000004.1"/>
</dbReference>
<dbReference type="InterPro" id="IPR004474">
    <property type="entry name" value="LytR_CpsA_psr"/>
</dbReference>
<evidence type="ECO:0000313" key="4">
    <source>
        <dbReference type="EMBL" id="GIG20865.1"/>
    </source>
</evidence>
<evidence type="ECO:0000313" key="5">
    <source>
        <dbReference type="Proteomes" id="UP000632740"/>
    </source>
</evidence>
<keyword evidence="5" id="KW-1185">Reference proteome</keyword>
<evidence type="ECO:0000256" key="1">
    <source>
        <dbReference type="ARBA" id="ARBA00006068"/>
    </source>
</evidence>
<evidence type="ECO:0000259" key="3">
    <source>
        <dbReference type="Pfam" id="PF03816"/>
    </source>
</evidence>
<reference evidence="4" key="1">
    <citation type="submission" date="2021-01" db="EMBL/GenBank/DDBJ databases">
        <title>Whole genome shotgun sequence of Cellulomonas chitinilytica NBRC 110799.</title>
        <authorList>
            <person name="Komaki H."/>
            <person name="Tamura T."/>
        </authorList>
    </citation>
    <scope>NUCLEOTIDE SEQUENCE</scope>
    <source>
        <strain evidence="4">NBRC 110799</strain>
    </source>
</reference>
<name>A0A919P257_9CELL</name>
<dbReference type="InterPro" id="IPR050922">
    <property type="entry name" value="LytR/CpsA/Psr_CW_biosynth"/>
</dbReference>